<protein>
    <submittedName>
        <fullName evidence="1">Type IV toxin-antitoxin system AbiEi family antitoxin</fullName>
    </submittedName>
</protein>
<dbReference type="SUPFAM" id="SSF46785">
    <property type="entry name" value="Winged helix' DNA-binding domain"/>
    <property type="match status" value="1"/>
</dbReference>
<keyword evidence="2" id="KW-1185">Reference proteome</keyword>
<dbReference type="EMBL" id="JAYFUI010000124">
    <property type="protein sequence ID" value="MEA5672288.1"/>
    <property type="molecule type" value="Genomic_DNA"/>
</dbReference>
<comment type="caution">
    <text evidence="1">The sequence shown here is derived from an EMBL/GenBank/DDBJ whole genome shotgun (WGS) entry which is preliminary data.</text>
</comment>
<sequence length="365" mass="41705">MNYDFEKHEPLMSAFAEAFEEATGSALSAIKINPEGEPWEPDAMGHLNTPEGDWRLVFSIKKEAYPRDIKDALWDLHGHQSRTRNASDMVPIFLAEHISKGARDELRNRGVSFFDSSGTLFFKHRNWLVNIEKGKSATKGTLREVDVFKGSREKIIHTLLHMDRDWFHGQQVVELSQTSGATVSNLLQELERLGWVESQGEGRHRVRRLIRPKELLDAWAEAWAQRRQQISRWYFFCQNPKRLVEELSSNMSWNGRDQRHGLSVAFTGAIAANRLSPLLTHVDIAEIIVPTKAERVAEKLGLKPAEKGANVVLIERSGASELFQEYSDTERAWFASPFIQYLDLLNGRGRNAELAAQFREDILKV</sequence>
<gene>
    <name evidence="1" type="ORF">VA602_13165</name>
</gene>
<accession>A0ABU5VFY4</accession>
<dbReference type="RefSeq" id="WP_323453411.1">
    <property type="nucleotide sequence ID" value="NZ_JAYFUI010000124.1"/>
</dbReference>
<reference evidence="1 2" key="1">
    <citation type="submission" date="2023-12" db="EMBL/GenBank/DDBJ databases">
        <title>Pseudomonas machongensis sp. nov., isolated from wilted pepper plants (Capsicum annuum).</title>
        <authorList>
            <person name="Qiu M."/>
            <person name="Li Y."/>
            <person name="Liu Q."/>
            <person name="Zhang X."/>
            <person name="Huang Y."/>
            <person name="Guo R."/>
            <person name="Hu M."/>
            <person name="Zhou J."/>
            <person name="Zhou X."/>
        </authorList>
    </citation>
    <scope>NUCLEOTIDE SEQUENCE [LARGE SCALE GENOMIC DNA]</scope>
    <source>
        <strain evidence="1 2">MH2</strain>
    </source>
</reference>
<proteinExistence type="predicted"/>
<dbReference type="Pfam" id="PF09952">
    <property type="entry name" value="AbiEi_2"/>
    <property type="match status" value="1"/>
</dbReference>
<organism evidence="1 2">
    <name type="scientific">Pseudomonas machongensis</name>
    <dbReference type="NCBI Taxonomy" id="3110229"/>
    <lineage>
        <taxon>Bacteria</taxon>
        <taxon>Pseudomonadati</taxon>
        <taxon>Pseudomonadota</taxon>
        <taxon>Gammaproteobacteria</taxon>
        <taxon>Pseudomonadales</taxon>
        <taxon>Pseudomonadaceae</taxon>
        <taxon>Pseudomonas</taxon>
    </lineage>
</organism>
<evidence type="ECO:0000313" key="1">
    <source>
        <dbReference type="EMBL" id="MEA5672288.1"/>
    </source>
</evidence>
<dbReference type="InterPro" id="IPR036390">
    <property type="entry name" value="WH_DNA-bd_sf"/>
</dbReference>
<dbReference type="Proteomes" id="UP001302573">
    <property type="component" value="Unassembled WGS sequence"/>
</dbReference>
<evidence type="ECO:0000313" key="2">
    <source>
        <dbReference type="Proteomes" id="UP001302573"/>
    </source>
</evidence>
<name>A0ABU5VFY4_9PSED</name>
<dbReference type="InterPro" id="IPR019238">
    <property type="entry name" value="AbiEi_2"/>
</dbReference>